<comment type="caution">
    <text evidence="4">The sequence shown here is derived from an EMBL/GenBank/DDBJ whole genome shotgun (WGS) entry which is preliminary data.</text>
</comment>
<dbReference type="GO" id="GO:0000166">
    <property type="term" value="F:nucleotide binding"/>
    <property type="evidence" value="ECO:0007669"/>
    <property type="project" value="InterPro"/>
</dbReference>
<dbReference type="Gene3D" id="3.40.50.720">
    <property type="entry name" value="NAD(P)-binding Rossmann-like Domain"/>
    <property type="match status" value="1"/>
</dbReference>
<dbReference type="SUPFAM" id="SSF55347">
    <property type="entry name" value="Glyceraldehyde-3-phosphate dehydrogenase-like, C-terminal domain"/>
    <property type="match status" value="1"/>
</dbReference>
<organism evidence="4 5">
    <name type="scientific">Microbacterium hatanonis</name>
    <dbReference type="NCBI Taxonomy" id="404366"/>
    <lineage>
        <taxon>Bacteria</taxon>
        <taxon>Bacillati</taxon>
        <taxon>Actinomycetota</taxon>
        <taxon>Actinomycetes</taxon>
        <taxon>Micrococcales</taxon>
        <taxon>Microbacteriaceae</taxon>
        <taxon>Microbacterium</taxon>
    </lineage>
</organism>
<keyword evidence="5" id="KW-1185">Reference proteome</keyword>
<dbReference type="Gene3D" id="3.30.360.10">
    <property type="entry name" value="Dihydrodipicolinate Reductase, domain 2"/>
    <property type="match status" value="1"/>
</dbReference>
<dbReference type="PANTHER" id="PTHR43054:SF1">
    <property type="entry name" value="SCYLLO-INOSITOL 2-DEHYDROGENASE (NADP(+)) IOLU"/>
    <property type="match status" value="1"/>
</dbReference>
<dbReference type="PANTHER" id="PTHR43054">
    <property type="match status" value="1"/>
</dbReference>
<evidence type="ECO:0000259" key="2">
    <source>
        <dbReference type="Pfam" id="PF01408"/>
    </source>
</evidence>
<name>A0A5C8I2K5_9MICO</name>
<feature type="domain" description="GFO/IDH/MocA-like oxidoreductase" evidence="3">
    <location>
        <begin position="139"/>
        <end position="247"/>
    </location>
</feature>
<dbReference type="InterPro" id="IPR036291">
    <property type="entry name" value="NAD(P)-bd_dom_sf"/>
</dbReference>
<dbReference type="InterPro" id="IPR000683">
    <property type="entry name" value="Gfo/Idh/MocA-like_OxRdtase_N"/>
</dbReference>
<dbReference type="Proteomes" id="UP000321034">
    <property type="component" value="Unassembled WGS sequence"/>
</dbReference>
<dbReference type="AlphaFoldDB" id="A0A5C8I2K5"/>
<keyword evidence="1" id="KW-0520">NAD</keyword>
<evidence type="ECO:0000313" key="4">
    <source>
        <dbReference type="EMBL" id="TXK12155.1"/>
    </source>
</evidence>
<dbReference type="SUPFAM" id="SSF51735">
    <property type="entry name" value="NAD(P)-binding Rossmann-fold domains"/>
    <property type="match status" value="1"/>
</dbReference>
<proteinExistence type="predicted"/>
<gene>
    <name evidence="4" type="ORF">FVP77_01285</name>
</gene>
<protein>
    <submittedName>
        <fullName evidence="4">Gfo/Idh/MocA family oxidoreductase</fullName>
    </submittedName>
</protein>
<dbReference type="EMBL" id="VRSV01000001">
    <property type="protein sequence ID" value="TXK12155.1"/>
    <property type="molecule type" value="Genomic_DNA"/>
</dbReference>
<dbReference type="InterPro" id="IPR055170">
    <property type="entry name" value="GFO_IDH_MocA-like_dom"/>
</dbReference>
<dbReference type="RefSeq" id="WP_147892896.1">
    <property type="nucleotide sequence ID" value="NZ_BAAANR010000001.1"/>
</dbReference>
<dbReference type="OrthoDB" id="9815825at2"/>
<accession>A0A5C8I2K5</accession>
<evidence type="ECO:0000259" key="3">
    <source>
        <dbReference type="Pfam" id="PF22725"/>
    </source>
</evidence>
<evidence type="ECO:0000256" key="1">
    <source>
        <dbReference type="ARBA" id="ARBA00023027"/>
    </source>
</evidence>
<reference evidence="4 5" key="1">
    <citation type="submission" date="2019-08" db="EMBL/GenBank/DDBJ databases">
        <authorList>
            <person name="Dong K."/>
        </authorList>
    </citation>
    <scope>NUCLEOTIDE SEQUENCE [LARGE SCALE GENOMIC DNA]</scope>
    <source>
        <strain evidence="4 5">JCM14558</strain>
    </source>
</reference>
<dbReference type="Pfam" id="PF01408">
    <property type="entry name" value="GFO_IDH_MocA"/>
    <property type="match status" value="1"/>
</dbReference>
<dbReference type="Pfam" id="PF22725">
    <property type="entry name" value="GFO_IDH_MocA_C3"/>
    <property type="match status" value="1"/>
</dbReference>
<sequence>MIRIATIGSGAIATLFAEAVARTAGIRIEAVFSRDIAKAHDIAEGWGASAAYSDLDEMLASPDVDAVYIASPNSVHAEQVRAALRAGRHVLVEKPAVLSADEWVELVGEADAAGVVLLEAFRTDYDPGFAALVDLLPELGTLRRASLRFEGLSSRYAKVLAGERVNIFDPAMGGGALLDLGVYGLHTMVTLFGAPDRVVGEAVTIPTGVEGAGAVIAAYPGLVVDVSYSKITRSSLPSEIQGEHASVEIDHIASPRRLTVTGADGTRTVTVEGEQHALDGEVARFVELVTAAASATADHERTTETLRILDALRAR</sequence>
<feature type="domain" description="Gfo/Idh/MocA-like oxidoreductase N-terminal" evidence="2">
    <location>
        <begin position="2"/>
        <end position="119"/>
    </location>
</feature>
<evidence type="ECO:0000313" key="5">
    <source>
        <dbReference type="Proteomes" id="UP000321034"/>
    </source>
</evidence>